<dbReference type="EMBL" id="KI286433">
    <property type="protein sequence ID" value="ESA11040.1"/>
    <property type="molecule type" value="Genomic_DNA"/>
</dbReference>
<evidence type="ECO:0000313" key="1">
    <source>
        <dbReference type="EMBL" id="ESA11040.1"/>
    </source>
</evidence>
<dbReference type="VEuPathDB" id="FungiDB:RhiirFUN_010704"/>
<reference evidence="1" key="1">
    <citation type="submission" date="2013-07" db="EMBL/GenBank/DDBJ databases">
        <title>The genome of an arbuscular mycorrhizal fungus provides insights into the evolution of the oldest plant symbiosis.</title>
        <authorList>
            <consortium name="DOE Joint Genome Institute"/>
            <person name="Tisserant E."/>
            <person name="Malbreil M."/>
            <person name="Kuo A."/>
            <person name="Kohler A."/>
            <person name="Symeonidi A."/>
            <person name="Balestrini R."/>
            <person name="Charron P."/>
            <person name="Duensing N."/>
            <person name="Frei-dit-Frey N."/>
            <person name="Gianinazzi-Pearson V."/>
            <person name="Gilbert B."/>
            <person name="Handa Y."/>
            <person name="Hijri M."/>
            <person name="Kaul R."/>
            <person name="Kawaguchi M."/>
            <person name="Krajinski F."/>
            <person name="Lammers P."/>
            <person name="Lapierre D."/>
            <person name="Masclaux F.G."/>
            <person name="Murat C."/>
            <person name="Morin E."/>
            <person name="Ndikumana S."/>
            <person name="Pagni M."/>
            <person name="Petitpierre D."/>
            <person name="Requena N."/>
            <person name="Rosikiewicz P."/>
            <person name="Riley R."/>
            <person name="Saito K."/>
            <person name="San Clemente H."/>
            <person name="Shapiro H."/>
            <person name="van Tuinen D."/>
            <person name="Becard G."/>
            <person name="Bonfante P."/>
            <person name="Paszkowski U."/>
            <person name="Shachar-Hill Y."/>
            <person name="Young J.P."/>
            <person name="Sanders I.R."/>
            <person name="Henrissat B."/>
            <person name="Rensing S.A."/>
            <person name="Grigoriev I.V."/>
            <person name="Corradi N."/>
            <person name="Roux C."/>
            <person name="Martin F."/>
        </authorList>
    </citation>
    <scope>NUCLEOTIDE SEQUENCE</scope>
    <source>
        <strain evidence="1">DAOM 197198</strain>
    </source>
</reference>
<name>U9TSG9_RHIID</name>
<sequence>MDAKGAFESIDAKGLLIHRFDMYRCTFQRDKFQRDFDSTSVRYLTQVRIREPRIFRSNLLRVEHYGFLNECTIEPLRNKIGQYLTSLENIISTEKGERRDKSQQLYNQYKKIKSVAWQGPLSSSVIQDTRPDRALARKWDSNRSRNQFHIHQPTFTNDGTNNVKQSEISVPSSPSKEQEIFHHNYIEDPEYFEKLIDNVDLTYIRGEDDLTPPRPKSEFPVVNSWDSFEIDDIDIIKVFNSLRNSNLPRKNPEVQQVLLFCKDFVGETYYGNSRISFFFKSAILGILGLTRQHKLTKNKLITIWSDLLNDFQLDVVWNMIELDRSEIEVFDNMKVIRKSTNFLVQHVLFYRIANASYIILSAHLKILKSRAHDSICSPAFNTGVLTHIKINSENTGNFKKRLIAVLYISHQMFICDILFLDLQVRTTINCKPGKAVMKTFPGLAPTNYMKVIVFGCQVIVCLEILAKMYFMLSSGLQLNLYAMDTRTTGIYRFGTID</sequence>
<dbReference type="AlphaFoldDB" id="U9TSG9"/>
<accession>U9TSG9</accession>
<protein>
    <submittedName>
        <fullName evidence="1">Uncharacterized protein</fullName>
    </submittedName>
</protein>
<proteinExistence type="predicted"/>
<gene>
    <name evidence="1" type="ORF">GLOINDRAFT_97036</name>
</gene>
<organism evidence="1">
    <name type="scientific">Rhizophagus irregularis (strain DAOM 181602 / DAOM 197198 / MUCL 43194)</name>
    <name type="common">Arbuscular mycorrhizal fungus</name>
    <name type="synonym">Glomus intraradices</name>
    <dbReference type="NCBI Taxonomy" id="747089"/>
    <lineage>
        <taxon>Eukaryota</taxon>
        <taxon>Fungi</taxon>
        <taxon>Fungi incertae sedis</taxon>
        <taxon>Mucoromycota</taxon>
        <taxon>Glomeromycotina</taxon>
        <taxon>Glomeromycetes</taxon>
        <taxon>Glomerales</taxon>
        <taxon>Glomeraceae</taxon>
        <taxon>Rhizophagus</taxon>
    </lineage>
</organism>
<dbReference type="HOGENOM" id="CLU_548765_0_0_1"/>